<feature type="transmembrane region" description="Helical" evidence="6">
    <location>
        <begin position="351"/>
        <end position="369"/>
    </location>
</feature>
<name>A0A835FDL7_9POAL</name>
<evidence type="ECO:0000256" key="1">
    <source>
        <dbReference type="ARBA" id="ARBA00004141"/>
    </source>
</evidence>
<feature type="region of interest" description="Disordered" evidence="7">
    <location>
        <begin position="42"/>
        <end position="94"/>
    </location>
</feature>
<protein>
    <recommendedName>
        <fullName evidence="6">RHOMBOID-like protein</fullName>
        <ecNumber evidence="6">3.4.21.105</ecNumber>
    </recommendedName>
</protein>
<reference evidence="9" key="1">
    <citation type="submission" date="2020-07" db="EMBL/GenBank/DDBJ databases">
        <title>Genome sequence and genetic diversity analysis of an under-domesticated orphan crop, white fonio (Digitaria exilis).</title>
        <authorList>
            <person name="Bennetzen J.L."/>
            <person name="Chen S."/>
            <person name="Ma X."/>
            <person name="Wang X."/>
            <person name="Yssel A.E.J."/>
            <person name="Chaluvadi S.R."/>
            <person name="Johnson M."/>
            <person name="Gangashetty P."/>
            <person name="Hamidou F."/>
            <person name="Sanogo M.D."/>
            <person name="Zwaenepoel A."/>
            <person name="Wallace J."/>
            <person name="Van De Peer Y."/>
            <person name="Van Deynze A."/>
        </authorList>
    </citation>
    <scope>NUCLEOTIDE SEQUENCE</scope>
    <source>
        <tissue evidence="9">Leaves</tissue>
    </source>
</reference>
<keyword evidence="6" id="KW-0645">Protease</keyword>
<evidence type="ECO:0000256" key="2">
    <source>
        <dbReference type="ARBA" id="ARBA00009045"/>
    </source>
</evidence>
<feature type="transmembrane region" description="Helical" evidence="6">
    <location>
        <begin position="150"/>
        <end position="172"/>
    </location>
</feature>
<evidence type="ECO:0000256" key="3">
    <source>
        <dbReference type="ARBA" id="ARBA00022692"/>
    </source>
</evidence>
<evidence type="ECO:0000313" key="9">
    <source>
        <dbReference type="EMBL" id="KAF8747641.1"/>
    </source>
</evidence>
<feature type="region of interest" description="Disordered" evidence="7">
    <location>
        <begin position="108"/>
        <end position="140"/>
    </location>
</feature>
<dbReference type="AlphaFoldDB" id="A0A835FDL7"/>
<feature type="compositionally biased region" description="Pro residues" evidence="7">
    <location>
        <begin position="113"/>
        <end position="122"/>
    </location>
</feature>
<evidence type="ECO:0000313" key="10">
    <source>
        <dbReference type="Proteomes" id="UP000636709"/>
    </source>
</evidence>
<dbReference type="PANTHER" id="PTHR22936:SF77">
    <property type="entry name" value="RHOMBOID-LIKE PROTEIN 1"/>
    <property type="match status" value="1"/>
</dbReference>
<comment type="catalytic activity">
    <reaction evidence="6">
        <text>Cleaves type-1 transmembrane domains using a catalytic dyad composed of serine and histidine that are contributed by different transmembrane domains.</text>
        <dbReference type="EC" id="3.4.21.105"/>
    </reaction>
</comment>
<evidence type="ECO:0000256" key="5">
    <source>
        <dbReference type="ARBA" id="ARBA00023136"/>
    </source>
</evidence>
<evidence type="ECO:0000259" key="8">
    <source>
        <dbReference type="Pfam" id="PF01694"/>
    </source>
</evidence>
<dbReference type="Pfam" id="PF01694">
    <property type="entry name" value="Rhomboid"/>
    <property type="match status" value="1"/>
</dbReference>
<evidence type="ECO:0000256" key="7">
    <source>
        <dbReference type="SAM" id="MobiDB-lite"/>
    </source>
</evidence>
<sequence length="492" mass="53791">MELAAYHALHQQHNLISLCLQGAEGSKQASHGSVLLCFPHGPGRAGPAPTQTNRKYSSPPSSRVPIHHLPPARRPQPTQPSQYSPMMKPGGARNDDEDVQVLVERPYSHETGPAPPRPPPAAAAPGHRHHQRQQQQQQQLIRARPYYRRWTPWIVSAATLACVAIFVVTMAVNDCPKHNTNCFAGFLGRFAFQPLKENPLLGPSSATIGLVYLISGFGGSLMSALFIQSTISVGASGALFGLIGSMLSELITNWSLYANKVAALVSLVLVIAVNLALGILPRVDNFAHIGGLISGFLLGFVFFIRPQFAWLNQRRVAAASAGGVGVAVGEQQQLHQQQQAARPVKQRKHKTYQYVLWLAAAVLLVVGYVKPAAASLLHPTHSWSDEDEGNSNCYNLKTKLTEERKCLCRFSVAIVLLFRGYNANEHCSWCHYLSCVPTKHWKCNSSPTVCTVTRQENTLTLTCQGTSKNQTYLIADASSQARINDLCNQLCV</sequence>
<dbReference type="Proteomes" id="UP000636709">
    <property type="component" value="Unassembled WGS sequence"/>
</dbReference>
<dbReference type="GO" id="GO:0006508">
    <property type="term" value="P:proteolysis"/>
    <property type="evidence" value="ECO:0007669"/>
    <property type="project" value="UniProtKB-KW"/>
</dbReference>
<keyword evidence="6" id="KW-0720">Serine protease</keyword>
<comment type="caution">
    <text evidence="9">The sequence shown here is derived from an EMBL/GenBank/DDBJ whole genome shotgun (WGS) entry which is preliminary data.</text>
</comment>
<feature type="transmembrane region" description="Helical" evidence="6">
    <location>
        <begin position="286"/>
        <end position="304"/>
    </location>
</feature>
<evidence type="ECO:0000256" key="4">
    <source>
        <dbReference type="ARBA" id="ARBA00022989"/>
    </source>
</evidence>
<proteinExistence type="inferred from homology"/>
<dbReference type="GO" id="GO:0016020">
    <property type="term" value="C:membrane"/>
    <property type="evidence" value="ECO:0007669"/>
    <property type="project" value="UniProtKB-SubCell"/>
</dbReference>
<keyword evidence="6" id="KW-0378">Hydrolase</keyword>
<keyword evidence="5 6" id="KW-0472">Membrane</keyword>
<evidence type="ECO:0000256" key="6">
    <source>
        <dbReference type="RuleBase" id="RU362115"/>
    </source>
</evidence>
<dbReference type="EC" id="3.4.21.105" evidence="6"/>
<organism evidence="9 10">
    <name type="scientific">Digitaria exilis</name>
    <dbReference type="NCBI Taxonomy" id="1010633"/>
    <lineage>
        <taxon>Eukaryota</taxon>
        <taxon>Viridiplantae</taxon>
        <taxon>Streptophyta</taxon>
        <taxon>Embryophyta</taxon>
        <taxon>Tracheophyta</taxon>
        <taxon>Spermatophyta</taxon>
        <taxon>Magnoliopsida</taxon>
        <taxon>Liliopsida</taxon>
        <taxon>Poales</taxon>
        <taxon>Poaceae</taxon>
        <taxon>PACMAD clade</taxon>
        <taxon>Panicoideae</taxon>
        <taxon>Panicodae</taxon>
        <taxon>Paniceae</taxon>
        <taxon>Anthephorinae</taxon>
        <taxon>Digitaria</taxon>
    </lineage>
</organism>
<comment type="similarity">
    <text evidence="2 6">Belongs to the peptidase S54 family.</text>
</comment>
<accession>A0A835FDL7</accession>
<dbReference type="InterPro" id="IPR035952">
    <property type="entry name" value="Rhomboid-like_sf"/>
</dbReference>
<comment type="caution">
    <text evidence="6">Lacks conserved residue(s) required for the propagation of feature annotation.</text>
</comment>
<keyword evidence="3 6" id="KW-0812">Transmembrane</keyword>
<feature type="compositionally biased region" description="Polar residues" evidence="7">
    <location>
        <begin position="49"/>
        <end position="61"/>
    </location>
</feature>
<feature type="transmembrane region" description="Helical" evidence="6">
    <location>
        <begin position="210"/>
        <end position="240"/>
    </location>
</feature>
<dbReference type="Gene3D" id="1.20.1540.10">
    <property type="entry name" value="Rhomboid-like"/>
    <property type="match status" value="1"/>
</dbReference>
<dbReference type="GO" id="GO:0004252">
    <property type="term" value="F:serine-type endopeptidase activity"/>
    <property type="evidence" value="ECO:0007669"/>
    <property type="project" value="InterPro"/>
</dbReference>
<dbReference type="EMBL" id="JACEFO010001137">
    <property type="protein sequence ID" value="KAF8747641.1"/>
    <property type="molecule type" value="Genomic_DNA"/>
</dbReference>
<dbReference type="OrthoDB" id="418595at2759"/>
<feature type="transmembrane region" description="Helical" evidence="6">
    <location>
        <begin position="261"/>
        <end position="280"/>
    </location>
</feature>
<dbReference type="SUPFAM" id="SSF144091">
    <property type="entry name" value="Rhomboid-like"/>
    <property type="match status" value="1"/>
</dbReference>
<comment type="function">
    <text evidence="6">Serine protease involved in intramembrane proteolysis.</text>
</comment>
<keyword evidence="4 6" id="KW-1133">Transmembrane helix</keyword>
<dbReference type="InterPro" id="IPR022764">
    <property type="entry name" value="Peptidase_S54_rhomboid_dom"/>
</dbReference>
<dbReference type="PANTHER" id="PTHR22936">
    <property type="entry name" value="RHOMBOID-RELATED"/>
    <property type="match status" value="1"/>
</dbReference>
<comment type="subcellular location">
    <subcellularLocation>
        <location evidence="1 6">Membrane</location>
        <topology evidence="1 6">Multi-pass membrane protein</topology>
    </subcellularLocation>
</comment>
<gene>
    <name evidence="9" type="ORF">HU200_013213</name>
</gene>
<feature type="domain" description="Peptidase S54 rhomboid" evidence="8">
    <location>
        <begin position="205"/>
        <end position="303"/>
    </location>
</feature>
<dbReference type="InterPro" id="IPR002610">
    <property type="entry name" value="Peptidase_S54_rhomboid-like"/>
</dbReference>
<keyword evidence="10" id="KW-1185">Reference proteome</keyword>